<keyword evidence="2" id="KW-1003">Cell membrane</keyword>
<dbReference type="Pfam" id="PF00672">
    <property type="entry name" value="HAMP"/>
    <property type="match status" value="1"/>
</dbReference>
<keyword evidence="7 13" id="KW-0472">Membrane</keyword>
<keyword evidence="17" id="KW-1185">Reference proteome</keyword>
<feature type="coiled-coil region" evidence="11">
    <location>
        <begin position="380"/>
        <end position="407"/>
    </location>
</feature>
<dbReference type="Pfam" id="PF00015">
    <property type="entry name" value="MCPsignal"/>
    <property type="match status" value="1"/>
</dbReference>
<evidence type="ECO:0000256" key="5">
    <source>
        <dbReference type="ARBA" id="ARBA00022692"/>
    </source>
</evidence>
<evidence type="ECO:0000256" key="7">
    <source>
        <dbReference type="ARBA" id="ARBA00023136"/>
    </source>
</evidence>
<dbReference type="PANTHER" id="PTHR32089">
    <property type="entry name" value="METHYL-ACCEPTING CHEMOTAXIS PROTEIN MCPB"/>
    <property type="match status" value="1"/>
</dbReference>
<evidence type="ECO:0000256" key="4">
    <source>
        <dbReference type="ARBA" id="ARBA00022500"/>
    </source>
</evidence>
<evidence type="ECO:0000313" key="16">
    <source>
        <dbReference type="EMBL" id="MBD7977975.1"/>
    </source>
</evidence>
<evidence type="ECO:0000256" key="3">
    <source>
        <dbReference type="ARBA" id="ARBA00022481"/>
    </source>
</evidence>
<name>A0ABR8TQD4_9PSED</name>
<evidence type="ECO:0000256" key="2">
    <source>
        <dbReference type="ARBA" id="ARBA00022475"/>
    </source>
</evidence>
<dbReference type="SMART" id="SM01358">
    <property type="entry name" value="HBM"/>
    <property type="match status" value="1"/>
</dbReference>
<protein>
    <submittedName>
        <fullName evidence="16">HAMP domain-containing protein</fullName>
    </submittedName>
</protein>
<evidence type="ECO:0000256" key="9">
    <source>
        <dbReference type="ARBA" id="ARBA00029447"/>
    </source>
</evidence>
<feature type="transmembrane region" description="Helical" evidence="13">
    <location>
        <begin position="289"/>
        <end position="308"/>
    </location>
</feature>
<keyword evidence="8 10" id="KW-0807">Transducer</keyword>
<dbReference type="PANTHER" id="PTHR32089:SF120">
    <property type="entry name" value="METHYL-ACCEPTING CHEMOTAXIS PROTEIN TLPQ"/>
    <property type="match status" value="1"/>
</dbReference>
<dbReference type="SMART" id="SM00283">
    <property type="entry name" value="MA"/>
    <property type="match status" value="1"/>
</dbReference>
<comment type="subcellular location">
    <subcellularLocation>
        <location evidence="1">Cell membrane</location>
    </subcellularLocation>
</comment>
<comment type="similarity">
    <text evidence="9">Belongs to the methyl-accepting chemotaxis (MCP) protein family.</text>
</comment>
<gene>
    <name evidence="16" type="ORF">H9642_12335</name>
</gene>
<evidence type="ECO:0000256" key="13">
    <source>
        <dbReference type="SAM" id="Phobius"/>
    </source>
</evidence>
<evidence type="ECO:0000256" key="1">
    <source>
        <dbReference type="ARBA" id="ARBA00004236"/>
    </source>
</evidence>
<proteinExistence type="inferred from homology"/>
<evidence type="ECO:0000256" key="11">
    <source>
        <dbReference type="SAM" id="Coils"/>
    </source>
</evidence>
<dbReference type="InterPro" id="IPR003660">
    <property type="entry name" value="HAMP_dom"/>
</dbReference>
<comment type="caution">
    <text evidence="16">The sequence shown here is derived from an EMBL/GenBank/DDBJ whole genome shotgun (WGS) entry which is preliminary data.</text>
</comment>
<dbReference type="CDD" id="cd06225">
    <property type="entry name" value="HAMP"/>
    <property type="match status" value="1"/>
</dbReference>
<feature type="domain" description="HAMP" evidence="15">
    <location>
        <begin position="310"/>
        <end position="363"/>
    </location>
</feature>
<feature type="compositionally biased region" description="Basic and acidic residues" evidence="12">
    <location>
        <begin position="414"/>
        <end position="425"/>
    </location>
</feature>
<dbReference type="Gene3D" id="1.20.1440.210">
    <property type="match status" value="1"/>
</dbReference>
<dbReference type="SMART" id="SM00304">
    <property type="entry name" value="HAMP"/>
    <property type="match status" value="1"/>
</dbReference>
<dbReference type="PROSITE" id="PS50111">
    <property type="entry name" value="CHEMOTAXIS_TRANSDUC_2"/>
    <property type="match status" value="1"/>
</dbReference>
<dbReference type="PROSITE" id="PS50885">
    <property type="entry name" value="HAMP"/>
    <property type="match status" value="1"/>
</dbReference>
<feature type="transmembrane region" description="Helical" evidence="13">
    <location>
        <begin position="15"/>
        <end position="40"/>
    </location>
</feature>
<evidence type="ECO:0000256" key="12">
    <source>
        <dbReference type="SAM" id="MobiDB-lite"/>
    </source>
</evidence>
<dbReference type="Gene3D" id="1.10.287.950">
    <property type="entry name" value="Methyl-accepting chemotaxis protein"/>
    <property type="match status" value="1"/>
</dbReference>
<feature type="domain" description="Methyl-accepting transducer" evidence="14">
    <location>
        <begin position="368"/>
        <end position="604"/>
    </location>
</feature>
<dbReference type="InterPro" id="IPR004089">
    <property type="entry name" value="MCPsignal_dom"/>
</dbReference>
<dbReference type="SUPFAM" id="SSF58104">
    <property type="entry name" value="Methyl-accepting chemotaxis protein (MCP) signaling domain"/>
    <property type="match status" value="1"/>
</dbReference>
<keyword evidence="4" id="KW-0145">Chemotaxis</keyword>
<evidence type="ECO:0000259" key="14">
    <source>
        <dbReference type="PROSITE" id="PS50111"/>
    </source>
</evidence>
<feature type="region of interest" description="Disordered" evidence="12">
    <location>
        <begin position="414"/>
        <end position="434"/>
    </location>
</feature>
<keyword evidence="11" id="KW-0175">Coiled coil</keyword>
<evidence type="ECO:0000259" key="15">
    <source>
        <dbReference type="PROSITE" id="PS50885"/>
    </source>
</evidence>
<organism evidence="16 17">
    <name type="scientific">Serpens gallinarum</name>
    <dbReference type="NCBI Taxonomy" id="2763075"/>
    <lineage>
        <taxon>Bacteria</taxon>
        <taxon>Pseudomonadati</taxon>
        <taxon>Pseudomonadota</taxon>
        <taxon>Gammaproteobacteria</taxon>
        <taxon>Pseudomonadales</taxon>
        <taxon>Pseudomonadaceae</taxon>
        <taxon>Pseudomonas</taxon>
    </lineage>
</organism>
<dbReference type="EMBL" id="JACSQG010000006">
    <property type="protein sequence ID" value="MBD7977975.1"/>
    <property type="molecule type" value="Genomic_DNA"/>
</dbReference>
<evidence type="ECO:0000256" key="10">
    <source>
        <dbReference type="PROSITE-ProRule" id="PRU00284"/>
    </source>
</evidence>
<evidence type="ECO:0000313" key="17">
    <source>
        <dbReference type="Proteomes" id="UP000611945"/>
    </source>
</evidence>
<dbReference type="InterPro" id="IPR032255">
    <property type="entry name" value="HBM"/>
</dbReference>
<accession>A0ABR8TQD4</accession>
<keyword evidence="3" id="KW-0488">Methylation</keyword>
<sequence>MFTRLLGNLSLGMKLSLGFALVMASTLGVAATALYALNVLEVRGEKIRQSGSIQTLLLQARVAEKEFGLALTSESAIRVALVVNELVTLLRAQDPGDIRSARAVDVYLEQFERYAQAQRTARQARVHMQERAQAVGERFTAVLLDQLDAVNHLADQSLPADSLRMSLLEQASMLRDTLAALRNSELYFTLEDTAEIRNDWETRMTEMRSYVDGLARQLEGSEQQSLMQANLALDEYRAAFERFAASRAQAGDSQAEMSRSAEQVSEVLKVINGTQVHAWQELNKQVSRLLLVMVAMALVFCTGAGLLIRHQILQPLRLVVALTQRVASGDLTATITTQGRRDELGQLLGSVGSMLDSLRDLVGRIGQGVGQLNMAAGGLVQVTERTRQGVEQQREETERAATAMQQMAVSAQEVARDAGDTRDAVGRAGSQARKGDELVQRVTDNIDRLAQEMGGCSEAMGLLLLESNAIGKVLDLINALAGQTNLLALNAAIEAARAGEQGRGFAVVADEVRHLALRTQASTDDIVAIIQQLRQVAEQAAGRLQGSQALTRESVLLVAQASDTLREIAVAVTAVEQMSQQIAAAAQMQSMMVGEVGGSMQRVRAVSEQSTHASGLLEESVRELEQVGDSLNAAIGGVRT</sequence>
<evidence type="ECO:0000256" key="6">
    <source>
        <dbReference type="ARBA" id="ARBA00022989"/>
    </source>
</evidence>
<keyword evidence="5 13" id="KW-0812">Transmembrane</keyword>
<evidence type="ECO:0000256" key="8">
    <source>
        <dbReference type="ARBA" id="ARBA00023224"/>
    </source>
</evidence>
<reference evidence="16 17" key="1">
    <citation type="submission" date="2020-08" db="EMBL/GenBank/DDBJ databases">
        <title>A Genomic Blueprint of the Chicken Gut Microbiome.</title>
        <authorList>
            <person name="Gilroy R."/>
            <person name="Ravi A."/>
            <person name="Getino M."/>
            <person name="Pursley I."/>
            <person name="Horton D.L."/>
            <person name="Alikhan N.-F."/>
            <person name="Baker D."/>
            <person name="Gharbi K."/>
            <person name="Hall N."/>
            <person name="Watson M."/>
            <person name="Adriaenssens E.M."/>
            <person name="Foster-Nyarko E."/>
            <person name="Jarju S."/>
            <person name="Secka A."/>
            <person name="Antonio M."/>
            <person name="Oren A."/>
            <person name="Chaudhuri R."/>
            <person name="La Ragione R.M."/>
            <person name="Hildebrand F."/>
            <person name="Pallen M.J."/>
        </authorList>
    </citation>
    <scope>NUCLEOTIDE SEQUENCE [LARGE SCALE GENOMIC DNA]</scope>
    <source>
        <strain evidence="16 17">Sa2CUA2</strain>
    </source>
</reference>
<dbReference type="Proteomes" id="UP000611945">
    <property type="component" value="Unassembled WGS sequence"/>
</dbReference>
<keyword evidence="6 13" id="KW-1133">Transmembrane helix</keyword>